<comment type="caution">
    <text evidence="1">The sequence shown here is derived from an EMBL/GenBank/DDBJ whole genome shotgun (WGS) entry which is preliminary data.</text>
</comment>
<name>A0ACB7P4S9_9PEZI</name>
<proteinExistence type="predicted"/>
<accession>A0ACB7P4S9</accession>
<reference evidence="1 2" key="1">
    <citation type="journal article" date="2021" name="Nat. Commun.">
        <title>Genetic determinants of endophytism in the Arabidopsis root mycobiome.</title>
        <authorList>
            <person name="Mesny F."/>
            <person name="Miyauchi S."/>
            <person name="Thiergart T."/>
            <person name="Pickel B."/>
            <person name="Atanasova L."/>
            <person name="Karlsson M."/>
            <person name="Huettel B."/>
            <person name="Barry K.W."/>
            <person name="Haridas S."/>
            <person name="Chen C."/>
            <person name="Bauer D."/>
            <person name="Andreopoulos W."/>
            <person name="Pangilinan J."/>
            <person name="LaButti K."/>
            <person name="Riley R."/>
            <person name="Lipzen A."/>
            <person name="Clum A."/>
            <person name="Drula E."/>
            <person name="Henrissat B."/>
            <person name="Kohler A."/>
            <person name="Grigoriev I.V."/>
            <person name="Martin F.M."/>
            <person name="Hacquard S."/>
        </authorList>
    </citation>
    <scope>NUCLEOTIDE SEQUENCE [LARGE SCALE GENOMIC DNA]</scope>
    <source>
        <strain evidence="1 2">MPI-SDFR-AT-0079</strain>
    </source>
</reference>
<keyword evidence="2" id="KW-1185">Reference proteome</keyword>
<gene>
    <name evidence="1" type="ORF">F5144DRAFT_492561</name>
</gene>
<dbReference type="Proteomes" id="UP000724584">
    <property type="component" value="Unassembled WGS sequence"/>
</dbReference>
<evidence type="ECO:0000313" key="2">
    <source>
        <dbReference type="Proteomes" id="UP000724584"/>
    </source>
</evidence>
<sequence>MDSLNVADIVSMDGYTFDQIVAYIVDARRRGTESVISLPYPADPAWDLGERLDEKLVDLDELKIRRFEYDYQSGIAYIDIRPETSLHSEFLYRAQQYFLSSLARYTVTIQDAALRQRIIKHIRNLGTSRIAVEGTILKQADFAFGFAMNPLPCLGESQHHVERKLVQYVELTGGKIEAAVALNGQYPSGRSAQVALRVVDGATTGTWVQYFDTVYDEDCATQPDGQLGLYISDFLGPAGLPVNFCRPSTAERASGVSRDPQVTLTYKRLRSIFLKARSIHQGTYPGDGYDDVENDFTIFEEAESERQRADDMELAQREEEATQRADELAQRLNEAMQEIATLKEQLRLASIEYRT</sequence>
<dbReference type="EMBL" id="JAGIZQ010000005">
    <property type="protein sequence ID" value="KAH6628189.1"/>
    <property type="molecule type" value="Genomic_DNA"/>
</dbReference>
<evidence type="ECO:0000313" key="1">
    <source>
        <dbReference type="EMBL" id="KAH6628189.1"/>
    </source>
</evidence>
<protein>
    <submittedName>
        <fullName evidence="1">Uncharacterized protein</fullName>
    </submittedName>
</protein>
<organism evidence="1 2">
    <name type="scientific">Chaetomium tenue</name>
    <dbReference type="NCBI Taxonomy" id="1854479"/>
    <lineage>
        <taxon>Eukaryota</taxon>
        <taxon>Fungi</taxon>
        <taxon>Dikarya</taxon>
        <taxon>Ascomycota</taxon>
        <taxon>Pezizomycotina</taxon>
        <taxon>Sordariomycetes</taxon>
        <taxon>Sordariomycetidae</taxon>
        <taxon>Sordariales</taxon>
        <taxon>Chaetomiaceae</taxon>
        <taxon>Chaetomium</taxon>
    </lineage>
</organism>